<reference evidence="1" key="1">
    <citation type="submission" date="2019-06" db="EMBL/GenBank/DDBJ databases">
        <authorList>
            <person name="Zheng W."/>
        </authorList>
    </citation>
    <scope>NUCLEOTIDE SEQUENCE</scope>
    <source>
        <strain evidence="1">QDHG01</strain>
    </source>
</reference>
<dbReference type="Proteomes" id="UP000785679">
    <property type="component" value="Unassembled WGS sequence"/>
</dbReference>
<evidence type="ECO:0000313" key="2">
    <source>
        <dbReference type="Proteomes" id="UP000785679"/>
    </source>
</evidence>
<proteinExistence type="predicted"/>
<comment type="caution">
    <text evidence="1">The sequence shown here is derived from an EMBL/GenBank/DDBJ whole genome shotgun (WGS) entry which is preliminary data.</text>
</comment>
<gene>
    <name evidence="1" type="ORF">FGO68_gene1710</name>
</gene>
<dbReference type="EMBL" id="RRYP01016511">
    <property type="protein sequence ID" value="TNV75058.1"/>
    <property type="molecule type" value="Genomic_DNA"/>
</dbReference>
<sequence length="145" mass="17363">MNPNTPIFWINYYTKLWDDYLANKGINNALFKEKSNESYFRYRELIQFYDLCLIDYRYQQNEKLTALSLIYLVAAKSLSIFEGYSNMAISSSEINEFFNSENEYNNLYRGFIDSAEIYLEFDIKIQVTNINNNSLKIQMKLFVMY</sequence>
<dbReference type="AlphaFoldDB" id="A0A8J8NHX5"/>
<name>A0A8J8NHX5_HALGN</name>
<dbReference type="OrthoDB" id="5590282at2759"/>
<protein>
    <submittedName>
        <fullName evidence="1">Uncharacterized protein</fullName>
    </submittedName>
</protein>
<evidence type="ECO:0000313" key="1">
    <source>
        <dbReference type="EMBL" id="TNV75058.1"/>
    </source>
</evidence>
<organism evidence="1 2">
    <name type="scientific">Halteria grandinella</name>
    <dbReference type="NCBI Taxonomy" id="5974"/>
    <lineage>
        <taxon>Eukaryota</taxon>
        <taxon>Sar</taxon>
        <taxon>Alveolata</taxon>
        <taxon>Ciliophora</taxon>
        <taxon>Intramacronucleata</taxon>
        <taxon>Spirotrichea</taxon>
        <taxon>Stichotrichia</taxon>
        <taxon>Sporadotrichida</taxon>
        <taxon>Halteriidae</taxon>
        <taxon>Halteria</taxon>
    </lineage>
</organism>
<keyword evidence="2" id="KW-1185">Reference proteome</keyword>
<dbReference type="Gene3D" id="1.10.472.10">
    <property type="entry name" value="Cyclin-like"/>
    <property type="match status" value="1"/>
</dbReference>
<accession>A0A8J8NHX5</accession>